<keyword evidence="1" id="KW-0472">Membrane</keyword>
<evidence type="ECO:0008006" key="3">
    <source>
        <dbReference type="Google" id="ProtNLM"/>
    </source>
</evidence>
<organism evidence="2">
    <name type="scientific">Ralstonia solanacearum</name>
    <name type="common">Pseudomonas solanacearum</name>
    <dbReference type="NCBI Taxonomy" id="305"/>
    <lineage>
        <taxon>Bacteria</taxon>
        <taxon>Pseudomonadati</taxon>
        <taxon>Pseudomonadota</taxon>
        <taxon>Betaproteobacteria</taxon>
        <taxon>Burkholderiales</taxon>
        <taxon>Burkholderiaceae</taxon>
        <taxon>Ralstonia</taxon>
        <taxon>Ralstonia solanacearum species complex</taxon>
    </lineage>
</organism>
<name>A0A0S4U481_RALSL</name>
<evidence type="ECO:0000256" key="1">
    <source>
        <dbReference type="SAM" id="Phobius"/>
    </source>
</evidence>
<proteinExistence type="predicted"/>
<dbReference type="EMBL" id="LN899821">
    <property type="protein sequence ID" value="CUV17020.1"/>
    <property type="molecule type" value="Genomic_DNA"/>
</dbReference>
<reference evidence="2" key="1">
    <citation type="submission" date="2015-10" db="EMBL/GenBank/DDBJ databases">
        <authorList>
            <person name="Gilbert D.G."/>
        </authorList>
    </citation>
    <scope>NUCLEOTIDE SEQUENCE</scope>
    <source>
        <strain evidence="2">Phyl III-seqv23</strain>
    </source>
</reference>
<sequence length="81" mass="9076">MRELLNKAVLVVCVFCCGGVTGFHFAAWYLLRNLSPQDFTSDTDRAALAYGQSMTEHWWVASGVLLVAVLVLASRYRVSRH</sequence>
<gene>
    <name evidence="2" type="ORF">PSS4_v1_210061</name>
</gene>
<keyword evidence="1" id="KW-0812">Transmembrane</keyword>
<keyword evidence="1" id="KW-1133">Transmembrane helix</keyword>
<dbReference type="AlphaFoldDB" id="A0A0S4U481"/>
<feature type="transmembrane region" description="Helical" evidence="1">
    <location>
        <begin position="9"/>
        <end position="31"/>
    </location>
</feature>
<evidence type="ECO:0000313" key="2">
    <source>
        <dbReference type="EMBL" id="CUV17020.1"/>
    </source>
</evidence>
<feature type="transmembrane region" description="Helical" evidence="1">
    <location>
        <begin position="58"/>
        <end position="78"/>
    </location>
</feature>
<protein>
    <recommendedName>
        <fullName evidence="3">Transmembrane protein</fullName>
    </recommendedName>
</protein>
<accession>A0A0S4U481</accession>